<dbReference type="Gene3D" id="3.40.30.10">
    <property type="entry name" value="Glutaredoxin"/>
    <property type="match status" value="2"/>
</dbReference>
<keyword evidence="2" id="KW-1133">Transmembrane helix</keyword>
<dbReference type="EMBL" id="RDQH01000335">
    <property type="protein sequence ID" value="RXH89367.1"/>
    <property type="molecule type" value="Genomic_DNA"/>
</dbReference>
<feature type="domain" description="F-box associated beta-propeller type 1" evidence="3">
    <location>
        <begin position="443"/>
        <end position="602"/>
    </location>
</feature>
<dbReference type="InterPro" id="IPR036249">
    <property type="entry name" value="Thioredoxin-like_sf"/>
</dbReference>
<dbReference type="InterPro" id="IPR009737">
    <property type="entry name" value="Aim32/Apd1-like"/>
</dbReference>
<dbReference type="AlphaFoldDB" id="A0A498J423"/>
<name>A0A498J423_MALDO</name>
<keyword evidence="2" id="KW-0472">Membrane</keyword>
<dbReference type="Proteomes" id="UP000290289">
    <property type="component" value="Chromosome 9"/>
</dbReference>
<protein>
    <recommendedName>
        <fullName evidence="3">F-box associated beta-propeller type 1 domain-containing protein</fullName>
    </recommendedName>
</protein>
<dbReference type="SUPFAM" id="SSF52833">
    <property type="entry name" value="Thioredoxin-like"/>
    <property type="match status" value="2"/>
</dbReference>
<dbReference type="InterPro" id="IPR006527">
    <property type="entry name" value="F-box-assoc_dom_typ1"/>
</dbReference>
<dbReference type="Pfam" id="PF07734">
    <property type="entry name" value="FBA_1"/>
    <property type="match status" value="1"/>
</dbReference>
<reference evidence="4 5" key="1">
    <citation type="submission" date="2018-10" db="EMBL/GenBank/DDBJ databases">
        <title>A high-quality apple genome assembly.</title>
        <authorList>
            <person name="Hu J."/>
        </authorList>
    </citation>
    <scope>NUCLEOTIDE SEQUENCE [LARGE SCALE GENOMIC DNA]</scope>
    <source>
        <strain evidence="5">cv. HFTH1</strain>
        <tissue evidence="4">Young leaf</tissue>
    </source>
</reference>
<keyword evidence="5" id="KW-1185">Reference proteome</keyword>
<dbReference type="PANTHER" id="PTHR31902">
    <property type="entry name" value="ACTIN PATCHES DISTAL PROTEIN 1"/>
    <property type="match status" value="1"/>
</dbReference>
<organism evidence="4 5">
    <name type="scientific">Malus domestica</name>
    <name type="common">Apple</name>
    <name type="synonym">Pyrus malus</name>
    <dbReference type="NCBI Taxonomy" id="3750"/>
    <lineage>
        <taxon>Eukaryota</taxon>
        <taxon>Viridiplantae</taxon>
        <taxon>Streptophyta</taxon>
        <taxon>Embryophyta</taxon>
        <taxon>Tracheophyta</taxon>
        <taxon>Spermatophyta</taxon>
        <taxon>Magnoliopsida</taxon>
        <taxon>eudicotyledons</taxon>
        <taxon>Gunneridae</taxon>
        <taxon>Pentapetalae</taxon>
        <taxon>rosids</taxon>
        <taxon>fabids</taxon>
        <taxon>Rosales</taxon>
        <taxon>Rosaceae</taxon>
        <taxon>Amygdaloideae</taxon>
        <taxon>Maleae</taxon>
        <taxon>Malus</taxon>
    </lineage>
</organism>
<evidence type="ECO:0000313" key="5">
    <source>
        <dbReference type="Proteomes" id="UP000290289"/>
    </source>
</evidence>
<dbReference type="PANTHER" id="PTHR31902:SF10">
    <property type="entry name" value="SUCRASE_FERREDOXIN-LIKE FAMILY PROTEIN"/>
    <property type="match status" value="1"/>
</dbReference>
<keyword evidence="2" id="KW-0812">Transmembrane</keyword>
<feature type="region of interest" description="Disordered" evidence="1">
    <location>
        <begin position="299"/>
        <end position="318"/>
    </location>
</feature>
<gene>
    <name evidence="4" type="ORF">DVH24_031724</name>
</gene>
<feature type="transmembrane region" description="Helical" evidence="2">
    <location>
        <begin position="413"/>
        <end position="433"/>
    </location>
</feature>
<proteinExistence type="predicted"/>
<evidence type="ECO:0000256" key="1">
    <source>
        <dbReference type="SAM" id="MobiDB-lite"/>
    </source>
</evidence>
<evidence type="ECO:0000313" key="4">
    <source>
        <dbReference type="EMBL" id="RXH89367.1"/>
    </source>
</evidence>
<evidence type="ECO:0000256" key="2">
    <source>
        <dbReference type="SAM" id="Phobius"/>
    </source>
</evidence>
<sequence>MVAVGLGLKGAKEGLKESDVDIFVDDVLVNPKPWASGVQEPWTGPHVFICAHMSRNEWYRVWARNLIDEFKEEVELRGLMNQVFVAACYHTGAHDDNLIIYGPGSDGSITGHWYGYVTPDDVPELLDQHIGKGEIIERLWRGLKESDVDSFVDDVLVNRKPWASGVQEPWTGPHVFICAHMSRNEWYRVWAHNLIDKFKEEVELRGLMNQVFVAACYHTGAHDDNLIIYSPGSDGSITGQWYRFVTPYDVPELLDQHIGKGEIIERHWRGQIGASADEAEKIDDQKLPNGGESKIIKKSHENGNQTMGPIGASSDEAEEINDRELPNGEENKKIEEKPQENGIQIHQENGDQIQNNENFSDCCHGANSDGFTCCNEVSLENGGSEAKKLKETRESCALGKLSSLIGNWEQSDVLAAAAVVGAMASVAVAYIFYRRSSRKIRGTSSQVKVVLYSLRSNSWRELDRSSPFDVIWYWDYPYSSETDTIAILSFDMADEVFRLICFPKLPEFLPDGRTHFNIHAWNDDSLSVVVQPKSYIPDKTCEVWILQDYADDESWTKLITIGPIEGIARSLELLGFWRSGEFLFKCDKEEIMISYNPNSQMITLQFRVCRSVRAYYSDSLVSIIGGRRDNQNMLFDIVKESDDPTLQQSTSS</sequence>
<evidence type="ECO:0000259" key="3">
    <source>
        <dbReference type="Pfam" id="PF07734"/>
    </source>
</evidence>
<accession>A0A498J423</accession>
<comment type="caution">
    <text evidence="4">The sequence shown here is derived from an EMBL/GenBank/DDBJ whole genome shotgun (WGS) entry which is preliminary data.</text>
</comment>
<dbReference type="Pfam" id="PF06999">
    <property type="entry name" value="Suc_Fer-like"/>
    <property type="match status" value="2"/>
</dbReference>
<dbReference type="STRING" id="3750.A0A498J423"/>